<dbReference type="AlphaFoldDB" id="A0A497YI32"/>
<dbReference type="EMBL" id="RCCP01000001">
    <property type="protein sequence ID" value="RLJ90636.1"/>
    <property type="molecule type" value="Genomic_DNA"/>
</dbReference>
<feature type="transmembrane region" description="Helical" evidence="1">
    <location>
        <begin position="361"/>
        <end position="386"/>
    </location>
</feature>
<keyword evidence="1" id="KW-1133">Transmembrane helix</keyword>
<sequence>MPEQVLLRLKNAIKPQWKTAFFAALIIGFLTHLFMFTNAIPNHDSLLNIHMSQKKFSLGRFFLSPFSGISSYFDLPWVNGALSIFYLALTSAALTELFGLRKKLSIILTAGLLVTFPTVTSTFSYMFTADAYMLGFFTTVLSLVITKKYTYGFLPGAVLFFVSVGVYQANLPLALTLITVVLLNEILTQQSSLRKTLTYALRFLMTTGIGMALYGITFTLYTNFFAGKISNYQGLNEIGDTSITISERFTLIKESFQEFFFRGYITEMPVNLFEMLNVATFTLIILGFVWFAVHHKIYRHGWLLGIAIVLLLSLPISAYSLYFVSSDVSYHMLMVMTLVSFYYVPIVFYDNYTPVKFTTPVLSWSTLLVSALIVFNFAIIANISYFNMNLKYERSYAFMNRVVDRIEQTEGVEEATKLAVLGRISMESSVSSVEVPQNVPKMTGMLGDRFLAHPPHYKRMMKNYFGYSYGLSSAEEREEIKESDLYKEMEPWPAASAVQRVGDTIIIKLDD</sequence>
<comment type="caution">
    <text evidence="2">The sequence shown here is derived from an EMBL/GenBank/DDBJ whole genome shotgun (WGS) entry which is preliminary data.</text>
</comment>
<evidence type="ECO:0000313" key="3">
    <source>
        <dbReference type="Proteomes" id="UP000280791"/>
    </source>
</evidence>
<feature type="transmembrane region" description="Helical" evidence="1">
    <location>
        <begin position="158"/>
        <end position="183"/>
    </location>
</feature>
<dbReference type="InterPro" id="IPR025686">
    <property type="entry name" value="Glucos_trans_II"/>
</dbReference>
<dbReference type="Proteomes" id="UP000280791">
    <property type="component" value="Unassembled WGS sequence"/>
</dbReference>
<feature type="transmembrane region" description="Helical" evidence="1">
    <location>
        <begin position="330"/>
        <end position="349"/>
    </location>
</feature>
<feature type="transmembrane region" description="Helical" evidence="1">
    <location>
        <begin position="272"/>
        <end position="293"/>
    </location>
</feature>
<dbReference type="Pfam" id="PF14264">
    <property type="entry name" value="Glucos_trans_II"/>
    <property type="match status" value="1"/>
</dbReference>
<feature type="transmembrane region" description="Helical" evidence="1">
    <location>
        <begin position="299"/>
        <end position="323"/>
    </location>
</feature>
<feature type="transmembrane region" description="Helical" evidence="1">
    <location>
        <begin position="106"/>
        <end position="125"/>
    </location>
</feature>
<dbReference type="RefSeq" id="WP_121298129.1">
    <property type="nucleotide sequence ID" value="NZ_RCCP01000001.1"/>
</dbReference>
<protein>
    <submittedName>
        <fullName evidence="2">Glucosyltransferase GtrII-like protein</fullName>
    </submittedName>
</protein>
<accession>A0A497YI32</accession>
<evidence type="ECO:0000313" key="2">
    <source>
        <dbReference type="EMBL" id="RLJ90636.1"/>
    </source>
</evidence>
<evidence type="ECO:0000256" key="1">
    <source>
        <dbReference type="SAM" id="Phobius"/>
    </source>
</evidence>
<dbReference type="OrthoDB" id="1700445at2"/>
<keyword evidence="2" id="KW-0808">Transferase</keyword>
<reference evidence="2 3" key="1">
    <citation type="submission" date="2018-10" db="EMBL/GenBank/DDBJ databases">
        <title>Genomic Encyclopedia of Type Strains, Phase IV (KMG-IV): sequencing the most valuable type-strain genomes for metagenomic binning, comparative biology and taxonomic classification.</title>
        <authorList>
            <person name="Goeker M."/>
        </authorList>
    </citation>
    <scope>NUCLEOTIDE SEQUENCE [LARGE SCALE GENOMIC DNA]</scope>
    <source>
        <strain evidence="2 3">DSM 20549</strain>
    </source>
</reference>
<keyword evidence="1" id="KW-0812">Transmembrane</keyword>
<feature type="transmembrane region" description="Helical" evidence="1">
    <location>
        <begin position="203"/>
        <end position="226"/>
    </location>
</feature>
<proteinExistence type="predicted"/>
<name>A0A497YI32_9BACL</name>
<feature type="transmembrane region" description="Helical" evidence="1">
    <location>
        <begin position="20"/>
        <end position="40"/>
    </location>
</feature>
<gene>
    <name evidence="2" type="ORF">DFR62_0781</name>
</gene>
<dbReference type="GO" id="GO:0016740">
    <property type="term" value="F:transferase activity"/>
    <property type="evidence" value="ECO:0007669"/>
    <property type="project" value="UniProtKB-KW"/>
</dbReference>
<keyword evidence="3" id="KW-1185">Reference proteome</keyword>
<organism evidence="2 3">
    <name type="scientific">Planococcus citreus</name>
    <dbReference type="NCBI Taxonomy" id="1373"/>
    <lineage>
        <taxon>Bacteria</taxon>
        <taxon>Bacillati</taxon>
        <taxon>Bacillota</taxon>
        <taxon>Bacilli</taxon>
        <taxon>Bacillales</taxon>
        <taxon>Caryophanaceae</taxon>
        <taxon>Planococcus</taxon>
    </lineage>
</organism>
<feature type="transmembrane region" description="Helical" evidence="1">
    <location>
        <begin position="75"/>
        <end position="94"/>
    </location>
</feature>
<keyword evidence="1" id="KW-0472">Membrane</keyword>